<feature type="chain" id="PRO_5021233629" description="Secreted protein" evidence="1">
    <location>
        <begin position="23"/>
        <end position="107"/>
    </location>
</feature>
<proteinExistence type="predicted"/>
<dbReference type="AlphaFoldDB" id="A0A4Y8SGR8"/>
<dbReference type="Proteomes" id="UP000297540">
    <property type="component" value="Unassembled WGS sequence"/>
</dbReference>
<reference evidence="2 3" key="1">
    <citation type="journal article" date="2017" name="Int. J. Syst. Evol. Microbiol.">
        <title>Mucilaginibacterpsychrotolerans sp. nov., isolated from peatlands.</title>
        <authorList>
            <person name="Deng Y."/>
            <person name="Shen L."/>
            <person name="Xu B."/>
            <person name="Liu Y."/>
            <person name="Gu Z."/>
            <person name="Liu H."/>
            <person name="Zhou Y."/>
        </authorList>
    </citation>
    <scope>NUCLEOTIDE SEQUENCE [LARGE SCALE GENOMIC DNA]</scope>
    <source>
        <strain evidence="2 3">NH7-4</strain>
    </source>
</reference>
<organism evidence="2 3">
    <name type="scientific">Mucilaginibacter psychrotolerans</name>
    <dbReference type="NCBI Taxonomy" id="1524096"/>
    <lineage>
        <taxon>Bacteria</taxon>
        <taxon>Pseudomonadati</taxon>
        <taxon>Bacteroidota</taxon>
        <taxon>Sphingobacteriia</taxon>
        <taxon>Sphingobacteriales</taxon>
        <taxon>Sphingobacteriaceae</taxon>
        <taxon>Mucilaginibacter</taxon>
    </lineage>
</organism>
<keyword evidence="1" id="KW-0732">Signal</keyword>
<evidence type="ECO:0000313" key="2">
    <source>
        <dbReference type="EMBL" id="TFF37891.1"/>
    </source>
</evidence>
<gene>
    <name evidence="2" type="ORF">E2R66_09890</name>
</gene>
<sequence>MKNKLFMLATLMVFALPLSSFKSDSKILTSSKAQCTDVEFGDFEENGVVYAVYGSGGVVHHVYEMFNGNLEVTFSDASYNSSANTLTITLYVSAPPTTVTNRHLEFY</sequence>
<evidence type="ECO:0000256" key="1">
    <source>
        <dbReference type="SAM" id="SignalP"/>
    </source>
</evidence>
<dbReference type="EMBL" id="SOZE01000008">
    <property type="protein sequence ID" value="TFF37891.1"/>
    <property type="molecule type" value="Genomic_DNA"/>
</dbReference>
<name>A0A4Y8SGR8_9SPHI</name>
<comment type="caution">
    <text evidence="2">The sequence shown here is derived from an EMBL/GenBank/DDBJ whole genome shotgun (WGS) entry which is preliminary data.</text>
</comment>
<dbReference type="RefSeq" id="WP_133229309.1">
    <property type="nucleotide sequence ID" value="NZ_SOZE01000008.1"/>
</dbReference>
<keyword evidence="3" id="KW-1185">Reference proteome</keyword>
<protein>
    <recommendedName>
        <fullName evidence="4">Secreted protein</fullName>
    </recommendedName>
</protein>
<evidence type="ECO:0000313" key="3">
    <source>
        <dbReference type="Proteomes" id="UP000297540"/>
    </source>
</evidence>
<feature type="signal peptide" evidence="1">
    <location>
        <begin position="1"/>
        <end position="22"/>
    </location>
</feature>
<evidence type="ECO:0008006" key="4">
    <source>
        <dbReference type="Google" id="ProtNLM"/>
    </source>
</evidence>
<accession>A0A4Y8SGR8</accession>